<dbReference type="EMBL" id="GADI01006896">
    <property type="protein sequence ID" value="JAA66912.1"/>
    <property type="molecule type" value="mRNA"/>
</dbReference>
<organism evidence="1">
    <name type="scientific">Ixodes ricinus</name>
    <name type="common">Common tick</name>
    <name type="synonym">Acarus ricinus</name>
    <dbReference type="NCBI Taxonomy" id="34613"/>
    <lineage>
        <taxon>Eukaryota</taxon>
        <taxon>Metazoa</taxon>
        <taxon>Ecdysozoa</taxon>
        <taxon>Arthropoda</taxon>
        <taxon>Chelicerata</taxon>
        <taxon>Arachnida</taxon>
        <taxon>Acari</taxon>
        <taxon>Parasitiformes</taxon>
        <taxon>Ixodida</taxon>
        <taxon>Ixodoidea</taxon>
        <taxon>Ixodidae</taxon>
        <taxon>Ixodinae</taxon>
        <taxon>Ixodes</taxon>
    </lineage>
</organism>
<evidence type="ECO:0000313" key="1">
    <source>
        <dbReference type="EMBL" id="JAA66912.1"/>
    </source>
</evidence>
<name>A0A0K8R6X3_IXORI</name>
<proteinExistence type="evidence at transcript level"/>
<reference evidence="1" key="1">
    <citation type="submission" date="2012-12" db="EMBL/GenBank/DDBJ databases">
        <title>Identification and characterization of a phenylalanine ammonia-lyase gene family in Isatis indigotica Fort.</title>
        <authorList>
            <person name="Liu Q."/>
            <person name="Chen J."/>
            <person name="Zhou X."/>
            <person name="Di P."/>
            <person name="Xiao Y."/>
            <person name="Xuan H."/>
            <person name="Zhang L."/>
            <person name="Chen W."/>
        </authorList>
    </citation>
    <scope>NUCLEOTIDE SEQUENCE</scope>
    <source>
        <tissue evidence="1">Salivary gland</tissue>
    </source>
</reference>
<accession>A0A0K8R6X3</accession>
<sequence>MVWGVLHHSGACIRAKWRNSTPTSKVRGGFGVISPELELAGQDAPVGYPMQMEYIIKIKKKIAKCLVI</sequence>
<protein>
    <submittedName>
        <fullName evidence="1">Hipothetical protein</fullName>
    </submittedName>
</protein>
<dbReference type="AlphaFoldDB" id="A0A0K8R6X3"/>